<evidence type="ECO:0000259" key="2">
    <source>
        <dbReference type="Pfam" id="PF01464"/>
    </source>
</evidence>
<dbReference type="EMBL" id="LR796488">
    <property type="protein sequence ID" value="CAB4147612.1"/>
    <property type="molecule type" value="Genomic_DNA"/>
</dbReference>
<evidence type="ECO:0000313" key="5">
    <source>
        <dbReference type="EMBL" id="CAB4187977.1"/>
    </source>
</evidence>
<reference evidence="3" key="1">
    <citation type="submission" date="2020-04" db="EMBL/GenBank/DDBJ databases">
        <authorList>
            <person name="Chiriac C."/>
            <person name="Salcher M."/>
            <person name="Ghai R."/>
            <person name="Kavagutti S V."/>
        </authorList>
    </citation>
    <scope>NUCLEOTIDE SEQUENCE</scope>
</reference>
<evidence type="ECO:0000313" key="6">
    <source>
        <dbReference type="EMBL" id="CAB4220356.1"/>
    </source>
</evidence>
<feature type="domain" description="Transglycosylase SLT" evidence="2">
    <location>
        <begin position="176"/>
        <end position="273"/>
    </location>
</feature>
<sequence>MSGIIFPNVAGTLAPLMQLNQSDERNALLREESDARKSAAPFIQRALSGDPNAQNELATRHPDTLIKIQTLINSMDANKRAKVKEDADFITQNGMAILNAPPEAQRQLYDRVRREAEASGRNVSQWPTQYDSGWVKFNVDKATPIAEHLRRSGEGVTYGPPTADGKTAPAEWDQHFNAASTTYGVPIPLIKAVAGTESMFNPNAVSPAGAGGVMQIMPGTAADLGVTNRFDVGQSINKGTAYLKQQMDRFGNLDHALVAYNWGPGNAEKWVAAGANPAALPAETRNYITKVKSNLQAQTAQPGGPGVPQGGDPPPAGDGSGIPVQPGQGQPIPHELLKGVELPAGYRIGTQNGKIFSPVPGYVQVMPPGGGAPILWPMPKPKEQGAGPFAGTGMEQQATNILIMGNPSSPEYAAAYAHMKAPRTTMDEQGRPVTIQPDVSHFRPPTPRGGVMPVAPGAAPGAAPVGSTQLPGGGTATVGQPVAPKGPTPKEIADLKAARTEAATIVSALVDFQDTFKGSDWRDRAKSVAGMTTPLNTSYNVAALLAKGEQLFNLGVLNGPDLDIIRRTLPDPSTFRGAGTDSTDMSAAVGKVIDLLQTRLAAKEKQLGLDATDVRREAASIRSTMPGATDKPTSKPGTYLGPDQRPISWAEIENTAKGRKITTDEVIRTLGLQPTGMQ</sequence>
<dbReference type="InterPro" id="IPR023346">
    <property type="entry name" value="Lysozyme-like_dom_sf"/>
</dbReference>
<dbReference type="EMBL" id="LR796970">
    <property type="protein sequence ID" value="CAB4178689.1"/>
    <property type="molecule type" value="Genomic_DNA"/>
</dbReference>
<accession>A0A6J5MMN4</accession>
<protein>
    <submittedName>
        <fullName evidence="3">LT_GEWL domain containing protein</fullName>
    </submittedName>
</protein>
<dbReference type="GO" id="GO:0008933">
    <property type="term" value="F:peptidoglycan lytic transglycosylase activity"/>
    <property type="evidence" value="ECO:0007669"/>
    <property type="project" value="InterPro"/>
</dbReference>
<dbReference type="GO" id="GO:0016020">
    <property type="term" value="C:membrane"/>
    <property type="evidence" value="ECO:0007669"/>
    <property type="project" value="InterPro"/>
</dbReference>
<gene>
    <name evidence="4" type="ORF">UFOVP1020_30</name>
    <name evidence="5" type="ORF">UFOVP1170_25</name>
    <name evidence="6" type="ORF">UFOVP1621_20</name>
    <name evidence="3" type="ORF">UFOVP512_35</name>
</gene>
<dbReference type="SUPFAM" id="SSF53955">
    <property type="entry name" value="Lysozyme-like"/>
    <property type="match status" value="1"/>
</dbReference>
<dbReference type="CDD" id="cd00254">
    <property type="entry name" value="LT-like"/>
    <property type="match status" value="1"/>
</dbReference>
<evidence type="ECO:0000313" key="3">
    <source>
        <dbReference type="EMBL" id="CAB4147612.1"/>
    </source>
</evidence>
<dbReference type="EMBL" id="LR797115">
    <property type="protein sequence ID" value="CAB4187977.1"/>
    <property type="molecule type" value="Genomic_DNA"/>
</dbReference>
<organism evidence="3">
    <name type="scientific">uncultured Caudovirales phage</name>
    <dbReference type="NCBI Taxonomy" id="2100421"/>
    <lineage>
        <taxon>Viruses</taxon>
        <taxon>Duplodnaviria</taxon>
        <taxon>Heunggongvirae</taxon>
        <taxon>Uroviricota</taxon>
        <taxon>Caudoviricetes</taxon>
        <taxon>Peduoviridae</taxon>
        <taxon>Maltschvirus</taxon>
        <taxon>Maltschvirus maltsch</taxon>
    </lineage>
</organism>
<dbReference type="InterPro" id="IPR008258">
    <property type="entry name" value="Transglycosylase_SLT_dom_1"/>
</dbReference>
<feature type="compositionally biased region" description="Low complexity" evidence="1">
    <location>
        <begin position="321"/>
        <end position="333"/>
    </location>
</feature>
<dbReference type="EMBL" id="LR797500">
    <property type="protein sequence ID" value="CAB4220356.1"/>
    <property type="molecule type" value="Genomic_DNA"/>
</dbReference>
<dbReference type="InterPro" id="IPR000189">
    <property type="entry name" value="Transglyc_AS"/>
</dbReference>
<dbReference type="Pfam" id="PF01464">
    <property type="entry name" value="SLT"/>
    <property type="match status" value="1"/>
</dbReference>
<feature type="region of interest" description="Disordered" evidence="1">
    <location>
        <begin position="296"/>
        <end position="334"/>
    </location>
</feature>
<name>A0A6J5MMN4_9CAUD</name>
<dbReference type="PROSITE" id="PS00922">
    <property type="entry name" value="TRANSGLYCOSYLASE"/>
    <property type="match status" value="1"/>
</dbReference>
<proteinExistence type="predicted"/>
<evidence type="ECO:0000256" key="1">
    <source>
        <dbReference type="SAM" id="MobiDB-lite"/>
    </source>
</evidence>
<dbReference type="PANTHER" id="PTHR37423">
    <property type="entry name" value="SOLUBLE LYTIC MUREIN TRANSGLYCOSYLASE-RELATED"/>
    <property type="match status" value="1"/>
</dbReference>
<dbReference type="GO" id="GO:0000270">
    <property type="term" value="P:peptidoglycan metabolic process"/>
    <property type="evidence" value="ECO:0007669"/>
    <property type="project" value="InterPro"/>
</dbReference>
<dbReference type="PANTHER" id="PTHR37423:SF2">
    <property type="entry name" value="MEMBRANE-BOUND LYTIC MUREIN TRANSGLYCOSYLASE C"/>
    <property type="match status" value="1"/>
</dbReference>
<dbReference type="Gene3D" id="1.10.530.10">
    <property type="match status" value="1"/>
</dbReference>
<feature type="region of interest" description="Disordered" evidence="1">
    <location>
        <begin position="622"/>
        <end position="644"/>
    </location>
</feature>
<evidence type="ECO:0000313" key="4">
    <source>
        <dbReference type="EMBL" id="CAB4178689.1"/>
    </source>
</evidence>